<accession>A0A0G4PWV3</accession>
<proteinExistence type="predicted"/>
<dbReference type="STRING" id="1429867.A0A0G4PWV3"/>
<keyword evidence="2" id="KW-1185">Reference proteome</keyword>
<name>A0A0G4PWV3_PENC3</name>
<dbReference type="AlphaFoldDB" id="A0A0G4PWV3"/>
<dbReference type="EMBL" id="HG793198">
    <property type="protein sequence ID" value="CRL30962.1"/>
    <property type="molecule type" value="Genomic_DNA"/>
</dbReference>
<gene>
    <name evidence="1" type="ORF">PCAMFM013_S065g000012</name>
</gene>
<evidence type="ECO:0000313" key="2">
    <source>
        <dbReference type="Proteomes" id="UP000053732"/>
    </source>
</evidence>
<protein>
    <submittedName>
        <fullName evidence="1">Str. FM013</fullName>
    </submittedName>
</protein>
<sequence>MELDIYLDVSRATAGMAHLTLDSTREYLILTRRPDPEGYSPSTDSHRALASLTSETILLTESGGVKFGSHMLALASAGVERTCGIHAADLVTLKLFALSEIVKALRKQMSPLGLWSAEVQNLPDRSMAVSLDDLLQDHIVSQMQGGELKMLVSVVSKTSHYDIKYTQACGNAGGSDWPDTYGLRVVSSALFVSSGPLSPDRLGY</sequence>
<dbReference type="Proteomes" id="UP000053732">
    <property type="component" value="Unassembled WGS sequence"/>
</dbReference>
<organism evidence="1 2">
    <name type="scientific">Penicillium camemberti (strain FM 013)</name>
    <dbReference type="NCBI Taxonomy" id="1429867"/>
    <lineage>
        <taxon>Eukaryota</taxon>
        <taxon>Fungi</taxon>
        <taxon>Dikarya</taxon>
        <taxon>Ascomycota</taxon>
        <taxon>Pezizomycotina</taxon>
        <taxon>Eurotiomycetes</taxon>
        <taxon>Eurotiomycetidae</taxon>
        <taxon>Eurotiales</taxon>
        <taxon>Aspergillaceae</taxon>
        <taxon>Penicillium</taxon>
    </lineage>
</organism>
<evidence type="ECO:0000313" key="1">
    <source>
        <dbReference type="EMBL" id="CRL30962.1"/>
    </source>
</evidence>
<reference evidence="1 2" key="1">
    <citation type="journal article" date="2014" name="Nat. Commun.">
        <title>Multiple recent horizontal transfers of a large genomic region in cheese making fungi.</title>
        <authorList>
            <person name="Cheeseman K."/>
            <person name="Ropars J."/>
            <person name="Renault P."/>
            <person name="Dupont J."/>
            <person name="Gouzy J."/>
            <person name="Branca A."/>
            <person name="Abraham A.L."/>
            <person name="Ceppi M."/>
            <person name="Conseiller E."/>
            <person name="Debuchy R."/>
            <person name="Malagnac F."/>
            <person name="Goarin A."/>
            <person name="Silar P."/>
            <person name="Lacoste S."/>
            <person name="Sallet E."/>
            <person name="Bensimon A."/>
            <person name="Giraud T."/>
            <person name="Brygoo Y."/>
        </authorList>
    </citation>
    <scope>NUCLEOTIDE SEQUENCE [LARGE SCALE GENOMIC DNA]</scope>
    <source>
        <strain evidence="2">FM 013</strain>
    </source>
</reference>